<feature type="compositionally biased region" description="Acidic residues" evidence="3">
    <location>
        <begin position="242"/>
        <end position="254"/>
    </location>
</feature>
<keyword evidence="1" id="KW-0479">Metal-binding</keyword>
<organism evidence="5 6">
    <name type="scientific">Tanacetum coccineum</name>
    <dbReference type="NCBI Taxonomy" id="301880"/>
    <lineage>
        <taxon>Eukaryota</taxon>
        <taxon>Viridiplantae</taxon>
        <taxon>Streptophyta</taxon>
        <taxon>Embryophyta</taxon>
        <taxon>Tracheophyta</taxon>
        <taxon>Spermatophyta</taxon>
        <taxon>Magnoliopsida</taxon>
        <taxon>eudicotyledons</taxon>
        <taxon>Gunneridae</taxon>
        <taxon>Pentapetalae</taxon>
        <taxon>asterids</taxon>
        <taxon>campanulids</taxon>
        <taxon>Asterales</taxon>
        <taxon>Asteraceae</taxon>
        <taxon>Asteroideae</taxon>
        <taxon>Anthemideae</taxon>
        <taxon>Anthemidinae</taxon>
        <taxon>Tanacetum</taxon>
    </lineage>
</organism>
<dbReference type="PROSITE" id="PS50158">
    <property type="entry name" value="ZF_CCHC"/>
    <property type="match status" value="1"/>
</dbReference>
<evidence type="ECO:0000259" key="4">
    <source>
        <dbReference type="PROSITE" id="PS50158"/>
    </source>
</evidence>
<keyword evidence="6" id="KW-1185">Reference proteome</keyword>
<feature type="compositionally biased region" description="Low complexity" evidence="3">
    <location>
        <begin position="822"/>
        <end position="831"/>
    </location>
</feature>
<dbReference type="InterPro" id="IPR001878">
    <property type="entry name" value="Znf_CCHC"/>
</dbReference>
<feature type="region of interest" description="Disordered" evidence="3">
    <location>
        <begin position="802"/>
        <end position="876"/>
    </location>
</feature>
<proteinExistence type="predicted"/>
<reference evidence="5" key="2">
    <citation type="submission" date="2022-01" db="EMBL/GenBank/DDBJ databases">
        <authorList>
            <person name="Yamashiro T."/>
            <person name="Shiraishi A."/>
            <person name="Satake H."/>
            <person name="Nakayama K."/>
        </authorList>
    </citation>
    <scope>NUCLEOTIDE SEQUENCE</scope>
</reference>
<sequence>MESEKYLEGQSMQRPPLFESDGFIYWKNRFETYVKSKDLDLWHVITDGDFPPIQFNPETKKDEIVSFHKQNDDLKKKLAKNNEAKMVIYNALPRKEYERIFMCQTAKEIWDTLLITHQGNNQVKANKIDLLVQQYEQFMIPEEESIDNAFAKFNTIITSLKALDEGFSSKNCVRKFLRALHPKWRAKVTAIEESKNLTTLSLDELIGNLKVYEEVIKKDSETVKNKREQSRSIALKARKESSDEDSSTSDSEDEEYAMAVRNFKKFFKRQGRFVKQPYEERRSFQRNKDDKNKTSERKCFKCGDPNHLIGECPKQLKYQNQRAFVGGAWSDSDDDEEEKTKDEKCLMAKDSNEVLSETEYFSDNQSSLDENDIDNEYSRLCKLGLKVMAKNKTLKQAKIKLENEVLELKDKLSRLEKGKEVIEECKLCHELKFENEELRKEISRLNQFNDSSHSLKKIISSQKPSGDKTGLGFNFTKGSPSETKQVKFVRAQEVESKEKLMESNPNSKPKFILINNTKIPIASDDEVKHFYKPSLKPGVGFTKPTIRSKTPPPRRKENPHPRSKTPQPRRDNGRPNYPNTNHTIQRHGSNDELAYTCISFMIQHEFITLTLAQFGQILKIPYNGQAVFTNEWDLGSLEYSQETEGPYSTDLSNLDFVDSSDWNQWEELIRENVFGLGGHRDHLPACLAHMLYCVVIEEQYNLAYFFVKRIECARANPTANLPNGTLFRLILISTFGTLSHQHEDDDDDDVYETSRASTPSPTTYLNSLNPLNYQNYEIPSASEQTDETLFERQTTLLNQTQEMHKEMRGDTSSSSIDYIPKSPTSSTSPSPNGYLNPSTSPPPRVSPPPPTQDNASMDITLTLSPNTPLDVQFDTPSPSPPIIAHPIPWNFLEAHGTDI</sequence>
<feature type="domain" description="CCHC-type" evidence="4">
    <location>
        <begin position="297"/>
        <end position="314"/>
    </location>
</feature>
<reference evidence="5" key="1">
    <citation type="journal article" date="2022" name="Int. J. Mol. Sci.">
        <title>Draft Genome of Tanacetum Coccineum: Genomic Comparison of Closely Related Tanacetum-Family Plants.</title>
        <authorList>
            <person name="Yamashiro T."/>
            <person name="Shiraishi A."/>
            <person name="Nakayama K."/>
            <person name="Satake H."/>
        </authorList>
    </citation>
    <scope>NUCLEOTIDE SEQUENCE</scope>
</reference>
<evidence type="ECO:0000313" key="5">
    <source>
        <dbReference type="EMBL" id="GJT21957.1"/>
    </source>
</evidence>
<feature type="compositionally biased region" description="Pro residues" evidence="3">
    <location>
        <begin position="839"/>
        <end position="851"/>
    </location>
</feature>
<gene>
    <name evidence="5" type="ORF">Tco_0891894</name>
</gene>
<feature type="coiled-coil region" evidence="2">
    <location>
        <begin position="391"/>
        <end position="448"/>
    </location>
</feature>
<evidence type="ECO:0000256" key="1">
    <source>
        <dbReference type="PROSITE-ProRule" id="PRU00047"/>
    </source>
</evidence>
<name>A0ABQ5C7C3_9ASTR</name>
<keyword evidence="1" id="KW-0862">Zinc</keyword>
<dbReference type="EMBL" id="BQNB010013930">
    <property type="protein sequence ID" value="GJT21957.1"/>
    <property type="molecule type" value="Genomic_DNA"/>
</dbReference>
<dbReference type="PANTHER" id="PTHR34676:SF8">
    <property type="entry name" value="TRANSMEMBRANE PROTEIN"/>
    <property type="match status" value="1"/>
</dbReference>
<keyword evidence="1" id="KW-0863">Zinc-finger</keyword>
<feature type="region of interest" description="Disordered" evidence="3">
    <location>
        <begin position="227"/>
        <end position="254"/>
    </location>
</feature>
<comment type="caution">
    <text evidence="5">The sequence shown here is derived from an EMBL/GenBank/DDBJ whole genome shotgun (WGS) entry which is preliminary data.</text>
</comment>
<feature type="region of interest" description="Disordered" evidence="3">
    <location>
        <begin position="538"/>
        <end position="586"/>
    </location>
</feature>
<evidence type="ECO:0000256" key="3">
    <source>
        <dbReference type="SAM" id="MobiDB-lite"/>
    </source>
</evidence>
<feature type="region of interest" description="Disordered" evidence="3">
    <location>
        <begin position="741"/>
        <end position="769"/>
    </location>
</feature>
<feature type="compositionally biased region" description="Polar residues" evidence="3">
    <location>
        <begin position="852"/>
        <end position="869"/>
    </location>
</feature>
<evidence type="ECO:0000256" key="2">
    <source>
        <dbReference type="SAM" id="Coils"/>
    </source>
</evidence>
<dbReference type="PANTHER" id="PTHR34676">
    <property type="entry name" value="DUF4219 DOMAIN-CONTAINING PROTEIN-RELATED"/>
    <property type="match status" value="1"/>
</dbReference>
<dbReference type="Pfam" id="PF14223">
    <property type="entry name" value="Retrotran_gag_2"/>
    <property type="match status" value="1"/>
</dbReference>
<feature type="compositionally biased region" description="Polar residues" evidence="3">
    <location>
        <begin position="577"/>
        <end position="586"/>
    </location>
</feature>
<feature type="compositionally biased region" description="Polar residues" evidence="3">
    <location>
        <begin position="754"/>
        <end position="769"/>
    </location>
</feature>
<dbReference type="Proteomes" id="UP001151760">
    <property type="component" value="Unassembled WGS sequence"/>
</dbReference>
<evidence type="ECO:0000313" key="6">
    <source>
        <dbReference type="Proteomes" id="UP001151760"/>
    </source>
</evidence>
<keyword evidence="2" id="KW-0175">Coiled coil</keyword>
<feature type="region of interest" description="Disordered" evidence="3">
    <location>
        <begin position="278"/>
        <end position="297"/>
    </location>
</feature>
<accession>A0ABQ5C7C3</accession>
<dbReference type="InterPro" id="IPR036875">
    <property type="entry name" value="Znf_CCHC_sf"/>
</dbReference>
<dbReference type="SUPFAM" id="SSF57756">
    <property type="entry name" value="Retrovirus zinc finger-like domains"/>
    <property type="match status" value="1"/>
</dbReference>
<protein>
    <submittedName>
        <fullName evidence="5">Zf-CCHC domain-containing protein</fullName>
    </submittedName>
</protein>